<evidence type="ECO:0000256" key="4">
    <source>
        <dbReference type="ARBA" id="ARBA00022801"/>
    </source>
</evidence>
<comment type="similarity">
    <text evidence="1 6">Belongs to the XseB family.</text>
</comment>
<comment type="subcellular location">
    <subcellularLocation>
        <location evidence="6">Cytoplasm</location>
    </subcellularLocation>
</comment>
<evidence type="ECO:0000256" key="5">
    <source>
        <dbReference type="ARBA" id="ARBA00022839"/>
    </source>
</evidence>
<dbReference type="Gene3D" id="1.10.287.1040">
    <property type="entry name" value="Exonuclease VII, small subunit"/>
    <property type="match status" value="1"/>
</dbReference>
<dbReference type="GO" id="GO:0008855">
    <property type="term" value="F:exodeoxyribonuclease VII activity"/>
    <property type="evidence" value="ECO:0007669"/>
    <property type="project" value="UniProtKB-UniRule"/>
</dbReference>
<comment type="subunit">
    <text evidence="6">Heterooligomer composed of large and small subunits.</text>
</comment>
<name>A0A520MZN9_9GAMM</name>
<evidence type="ECO:0000256" key="2">
    <source>
        <dbReference type="ARBA" id="ARBA00022490"/>
    </source>
</evidence>
<evidence type="ECO:0000256" key="1">
    <source>
        <dbReference type="ARBA" id="ARBA00009998"/>
    </source>
</evidence>
<dbReference type="PANTHER" id="PTHR34137:SF1">
    <property type="entry name" value="EXODEOXYRIBONUCLEASE 7 SMALL SUBUNIT"/>
    <property type="match status" value="1"/>
</dbReference>
<dbReference type="GO" id="GO:0009318">
    <property type="term" value="C:exodeoxyribonuclease VII complex"/>
    <property type="evidence" value="ECO:0007669"/>
    <property type="project" value="UniProtKB-UniRule"/>
</dbReference>
<organism evidence="8 9">
    <name type="scientific">SAR86 cluster bacterium</name>
    <dbReference type="NCBI Taxonomy" id="2030880"/>
    <lineage>
        <taxon>Bacteria</taxon>
        <taxon>Pseudomonadati</taxon>
        <taxon>Pseudomonadota</taxon>
        <taxon>Gammaproteobacteria</taxon>
        <taxon>SAR86 cluster</taxon>
    </lineage>
</organism>
<dbReference type="NCBIfam" id="NF002140">
    <property type="entry name" value="PRK00977.1-4"/>
    <property type="match status" value="1"/>
</dbReference>
<accession>A0A520MZN9</accession>
<evidence type="ECO:0000313" key="9">
    <source>
        <dbReference type="Proteomes" id="UP000318710"/>
    </source>
</evidence>
<dbReference type="NCBIfam" id="TIGR01280">
    <property type="entry name" value="xseB"/>
    <property type="match status" value="1"/>
</dbReference>
<dbReference type="EC" id="3.1.11.6" evidence="6"/>
<dbReference type="Proteomes" id="UP000318710">
    <property type="component" value="Unassembled WGS sequence"/>
</dbReference>
<keyword evidence="4 6" id="KW-0378">Hydrolase</keyword>
<sequence length="74" mass="8454">MVKEDKKIDFESSLKELENIVAKLEDENINLEDSVKSFERGVNLVKECQKQLQTAELKIKKLLDDGSASEIDNE</sequence>
<evidence type="ECO:0000256" key="6">
    <source>
        <dbReference type="HAMAP-Rule" id="MF_00337"/>
    </source>
</evidence>
<comment type="caution">
    <text evidence="8">The sequence shown here is derived from an EMBL/GenBank/DDBJ whole genome shotgun (WGS) entry which is preliminary data.</text>
</comment>
<keyword evidence="7" id="KW-0175">Coiled coil</keyword>
<keyword evidence="3 6" id="KW-0540">Nuclease</keyword>
<dbReference type="InterPro" id="IPR003761">
    <property type="entry name" value="Exonuc_VII_S"/>
</dbReference>
<evidence type="ECO:0000256" key="3">
    <source>
        <dbReference type="ARBA" id="ARBA00022722"/>
    </source>
</evidence>
<keyword evidence="5 6" id="KW-0269">Exonuclease</keyword>
<keyword evidence="2 6" id="KW-0963">Cytoplasm</keyword>
<dbReference type="Pfam" id="PF02609">
    <property type="entry name" value="Exonuc_VII_S"/>
    <property type="match status" value="1"/>
</dbReference>
<dbReference type="GO" id="GO:0006308">
    <property type="term" value="P:DNA catabolic process"/>
    <property type="evidence" value="ECO:0007669"/>
    <property type="project" value="UniProtKB-UniRule"/>
</dbReference>
<dbReference type="HAMAP" id="MF_00337">
    <property type="entry name" value="Exonuc_7_S"/>
    <property type="match status" value="1"/>
</dbReference>
<proteinExistence type="inferred from homology"/>
<feature type="coiled-coil region" evidence="7">
    <location>
        <begin position="7"/>
        <end position="65"/>
    </location>
</feature>
<protein>
    <recommendedName>
        <fullName evidence="6">Exodeoxyribonuclease 7 small subunit</fullName>
        <ecNumber evidence="6">3.1.11.6</ecNumber>
    </recommendedName>
    <alternativeName>
        <fullName evidence="6">Exodeoxyribonuclease VII small subunit</fullName>
        <shortName evidence="6">Exonuclease VII small subunit</shortName>
    </alternativeName>
</protein>
<dbReference type="InterPro" id="IPR037004">
    <property type="entry name" value="Exonuc_VII_ssu_sf"/>
</dbReference>
<comment type="catalytic activity">
    <reaction evidence="6">
        <text>Exonucleolytic cleavage in either 5'- to 3'- or 3'- to 5'-direction to yield nucleoside 5'-phosphates.</text>
        <dbReference type="EC" id="3.1.11.6"/>
    </reaction>
</comment>
<dbReference type="GO" id="GO:0005829">
    <property type="term" value="C:cytosol"/>
    <property type="evidence" value="ECO:0007669"/>
    <property type="project" value="TreeGrafter"/>
</dbReference>
<dbReference type="AlphaFoldDB" id="A0A520MZN9"/>
<gene>
    <name evidence="6" type="primary">xseB</name>
    <name evidence="8" type="ORF">EVA93_03880</name>
</gene>
<evidence type="ECO:0000256" key="7">
    <source>
        <dbReference type="SAM" id="Coils"/>
    </source>
</evidence>
<evidence type="ECO:0000313" key="8">
    <source>
        <dbReference type="EMBL" id="RZO26643.1"/>
    </source>
</evidence>
<comment type="function">
    <text evidence="6">Bidirectionally degrades single-stranded DNA into large acid-insoluble oligonucleotides, which are then degraded further into small acid-soluble oligonucleotides.</text>
</comment>
<dbReference type="PIRSF" id="PIRSF006488">
    <property type="entry name" value="Exonuc_VII_S"/>
    <property type="match status" value="1"/>
</dbReference>
<reference evidence="8 9" key="1">
    <citation type="submission" date="2019-02" db="EMBL/GenBank/DDBJ databases">
        <title>Prokaryotic population dynamics and viral predation in marine succession experiment using metagenomics: the confinement effect.</title>
        <authorList>
            <person name="Haro-Moreno J.M."/>
            <person name="Rodriguez-Valera F."/>
            <person name="Lopez-Perez M."/>
        </authorList>
    </citation>
    <scope>NUCLEOTIDE SEQUENCE [LARGE SCALE GENOMIC DNA]</scope>
    <source>
        <strain evidence="8">MED-G160</strain>
    </source>
</reference>
<dbReference type="PANTHER" id="PTHR34137">
    <property type="entry name" value="EXODEOXYRIBONUCLEASE 7 SMALL SUBUNIT"/>
    <property type="match status" value="1"/>
</dbReference>
<dbReference type="EMBL" id="SHBF01000024">
    <property type="protein sequence ID" value="RZO26643.1"/>
    <property type="molecule type" value="Genomic_DNA"/>
</dbReference>
<dbReference type="SUPFAM" id="SSF116842">
    <property type="entry name" value="XseB-like"/>
    <property type="match status" value="1"/>
</dbReference>